<organism evidence="1 2">
    <name type="scientific">Klebsiella variicola</name>
    <dbReference type="NCBI Taxonomy" id="244366"/>
    <lineage>
        <taxon>Bacteria</taxon>
        <taxon>Pseudomonadati</taxon>
        <taxon>Pseudomonadota</taxon>
        <taxon>Gammaproteobacteria</taxon>
        <taxon>Enterobacterales</taxon>
        <taxon>Enterobacteriaceae</taxon>
        <taxon>Klebsiella/Raoultella group</taxon>
        <taxon>Klebsiella</taxon>
        <taxon>Klebsiella pneumoniae complex</taxon>
    </lineage>
</organism>
<accession>A0A7H4MA15</accession>
<reference evidence="1 2" key="1">
    <citation type="submission" date="2018-06" db="EMBL/GenBank/DDBJ databases">
        <authorList>
            <consortium name="Pathogen Informatics"/>
            <person name="Doyle S."/>
        </authorList>
    </citation>
    <scope>NUCLEOTIDE SEQUENCE [LARGE SCALE GENOMIC DNA]</scope>
    <source>
        <strain evidence="1 2">NCTC9177</strain>
    </source>
</reference>
<name>A0A7H4MA15_KLEVA</name>
<evidence type="ECO:0000313" key="2">
    <source>
        <dbReference type="Proteomes" id="UP000254545"/>
    </source>
</evidence>
<sequence length="86" mass="9226">MIVVIGIVQGVRQDKVGLDTAIHIRQTKQRLFIGAQRIVADIKEFDAGAQDLSGGLRLFATHLLHRLLGHVAFAPQFGGLAALAKG</sequence>
<dbReference type="AlphaFoldDB" id="A0A7H4MA15"/>
<comment type="caution">
    <text evidence="1">The sequence shown here is derived from an EMBL/GenBank/DDBJ whole genome shotgun (WGS) entry which is preliminary data.</text>
</comment>
<proteinExistence type="predicted"/>
<gene>
    <name evidence="1" type="ORF">NCTC9177_00943</name>
</gene>
<protein>
    <submittedName>
        <fullName evidence="1">Uncharacterized protein</fullName>
    </submittedName>
</protein>
<dbReference type="Proteomes" id="UP000254545">
    <property type="component" value="Unassembled WGS sequence"/>
</dbReference>
<dbReference type="EMBL" id="UGKR01000003">
    <property type="protein sequence ID" value="STS87165.1"/>
    <property type="molecule type" value="Genomic_DNA"/>
</dbReference>
<evidence type="ECO:0000313" key="1">
    <source>
        <dbReference type="EMBL" id="STS87165.1"/>
    </source>
</evidence>